<protein>
    <submittedName>
        <fullName evidence="1">Uncharacterized protein</fullName>
    </submittedName>
</protein>
<evidence type="ECO:0000313" key="1">
    <source>
        <dbReference type="EMBL" id="MCC3299281.1"/>
    </source>
</evidence>
<name>A0A9X1MGP5_9MICC</name>
<keyword evidence="2" id="KW-1185">Reference proteome</keyword>
<organism evidence="1 2">
    <name type="scientific">Arthrobacter caoxuetaonis</name>
    <dbReference type="NCBI Taxonomy" id="2886935"/>
    <lineage>
        <taxon>Bacteria</taxon>
        <taxon>Bacillati</taxon>
        <taxon>Actinomycetota</taxon>
        <taxon>Actinomycetes</taxon>
        <taxon>Micrococcales</taxon>
        <taxon>Micrococcaceae</taxon>
        <taxon>Arthrobacter</taxon>
    </lineage>
</organism>
<proteinExistence type="predicted"/>
<reference evidence="1" key="1">
    <citation type="submission" date="2021-10" db="EMBL/GenBank/DDBJ databases">
        <title>Novel species in genus Arthrobacter.</title>
        <authorList>
            <person name="Liu Y."/>
        </authorList>
    </citation>
    <scope>NUCLEOTIDE SEQUENCE</scope>
    <source>
        <strain evidence="1">Zg-Y453</strain>
    </source>
</reference>
<sequence length="74" mass="7898">MSIDKEQARALSDRFNNAQIHAGIMASVVADRLAAGDLEAAREALPGYLEARGQEEQLSAEMIRLAGLEDVDAG</sequence>
<accession>A0A9X1MGP5</accession>
<dbReference type="RefSeq" id="WP_227897269.1">
    <property type="nucleotide sequence ID" value="NZ_CP099467.1"/>
</dbReference>
<gene>
    <name evidence="1" type="ORF">LJ757_15935</name>
</gene>
<comment type="caution">
    <text evidence="1">The sequence shown here is derived from an EMBL/GenBank/DDBJ whole genome shotgun (WGS) entry which is preliminary data.</text>
</comment>
<dbReference type="AlphaFoldDB" id="A0A9X1MGP5"/>
<dbReference type="Proteomes" id="UP001139158">
    <property type="component" value="Unassembled WGS sequence"/>
</dbReference>
<evidence type="ECO:0000313" key="2">
    <source>
        <dbReference type="Proteomes" id="UP001139158"/>
    </source>
</evidence>
<dbReference type="EMBL" id="JAJFZV010000018">
    <property type="protein sequence ID" value="MCC3299281.1"/>
    <property type="molecule type" value="Genomic_DNA"/>
</dbReference>